<accession>A0A914S2T6</accession>
<name>A0A914S2T6_PAREQ</name>
<dbReference type="Gene3D" id="1.10.533.30">
    <property type="entry name" value="Nematode polyprotein allergen ABA-1"/>
    <property type="match status" value="2"/>
</dbReference>
<protein>
    <submittedName>
        <fullName evidence="3">Polyprotein allergen nematode domain-containing protein</fullName>
    </submittedName>
</protein>
<evidence type="ECO:0000259" key="1">
    <source>
        <dbReference type="Pfam" id="PF16469"/>
    </source>
</evidence>
<dbReference type="InterPro" id="IPR038289">
    <property type="entry name" value="DVA-1_sf"/>
</dbReference>
<dbReference type="Pfam" id="PF16469">
    <property type="entry name" value="NPA"/>
    <property type="match status" value="2"/>
</dbReference>
<organism evidence="2 3">
    <name type="scientific">Parascaris equorum</name>
    <name type="common">Equine roundworm</name>
    <dbReference type="NCBI Taxonomy" id="6256"/>
    <lineage>
        <taxon>Eukaryota</taxon>
        <taxon>Metazoa</taxon>
        <taxon>Ecdysozoa</taxon>
        <taxon>Nematoda</taxon>
        <taxon>Chromadorea</taxon>
        <taxon>Rhabditida</taxon>
        <taxon>Spirurina</taxon>
        <taxon>Ascaridomorpha</taxon>
        <taxon>Ascaridoidea</taxon>
        <taxon>Ascarididae</taxon>
        <taxon>Parascaris</taxon>
    </lineage>
</organism>
<evidence type="ECO:0000313" key="2">
    <source>
        <dbReference type="Proteomes" id="UP000887564"/>
    </source>
</evidence>
<proteinExistence type="predicted"/>
<dbReference type="Proteomes" id="UP000887564">
    <property type="component" value="Unplaced"/>
</dbReference>
<keyword evidence="2" id="KW-1185">Reference proteome</keyword>
<dbReference type="WBParaSite" id="PEQ_0000862101-mRNA-1">
    <property type="protein sequence ID" value="PEQ_0000862101-mRNA-1"/>
    <property type="gene ID" value="PEQ_0000862101"/>
</dbReference>
<dbReference type="InterPro" id="IPR032487">
    <property type="entry name" value="ABA-1_nematode"/>
</dbReference>
<dbReference type="AlphaFoldDB" id="A0A914S2T6"/>
<evidence type="ECO:0000313" key="3">
    <source>
        <dbReference type="WBParaSite" id="PEQ_0000862101-mRNA-1"/>
    </source>
</evidence>
<feature type="domain" description="Polyprotein allergen nematode" evidence="1">
    <location>
        <begin position="67"/>
        <end position="137"/>
    </location>
</feature>
<feature type="domain" description="Polyprotein allergen nematode" evidence="1">
    <location>
        <begin position="2"/>
        <end position="48"/>
    </location>
</feature>
<reference evidence="3" key="1">
    <citation type="submission" date="2022-11" db="UniProtKB">
        <authorList>
            <consortium name="WormBaseParasite"/>
        </authorList>
    </citation>
    <scope>IDENTIFICATION</scope>
</reference>
<sequence length="201" mass="24064">LQVKEYFSELPAERQETIKGEFKKKCVSWIKEVANEEQIEQLKTLHEKLVAALCNEAWGVSVPSRSRREIDAVYKEWIGWMTDSQKSELESMRAAGSSFDEIHEKISGYFGQLEAGRRNELVKEYKVREYIQRLSPEKQEAVNRDLAICEQIWYDHHQHNWHHLRRRGLKVNDQLLFVFALTHKDNYKWLKRIICEREQFQ</sequence>